<name>A0AAN7CMH1_9PEZI</name>
<feature type="active site" description="Charge relay system" evidence="5">
    <location>
        <position position="217"/>
    </location>
</feature>
<comment type="similarity">
    <text evidence="2">Belongs to the amidase family.</text>
</comment>
<dbReference type="SUPFAM" id="SSF75304">
    <property type="entry name" value="Amidase signature (AS) enzymes"/>
    <property type="match status" value="1"/>
</dbReference>
<evidence type="ECO:0000313" key="8">
    <source>
        <dbReference type="Proteomes" id="UP001303647"/>
    </source>
</evidence>
<evidence type="ECO:0000256" key="3">
    <source>
        <dbReference type="ARBA" id="ARBA00012922"/>
    </source>
</evidence>
<dbReference type="EMBL" id="MU857743">
    <property type="protein sequence ID" value="KAK4244361.1"/>
    <property type="molecule type" value="Genomic_DNA"/>
</dbReference>
<dbReference type="PIRSF" id="PIRSF001221">
    <property type="entry name" value="Amidase_fungi"/>
    <property type="match status" value="1"/>
</dbReference>
<evidence type="ECO:0000259" key="6">
    <source>
        <dbReference type="Pfam" id="PF01425"/>
    </source>
</evidence>
<dbReference type="EC" id="3.5.1.4" evidence="3"/>
<evidence type="ECO:0000313" key="7">
    <source>
        <dbReference type="EMBL" id="KAK4244361.1"/>
    </source>
</evidence>
<comment type="caution">
    <text evidence="7">The sequence shown here is derived from an EMBL/GenBank/DDBJ whole genome shotgun (WGS) entry which is preliminary data.</text>
</comment>
<reference evidence="7" key="2">
    <citation type="submission" date="2023-05" db="EMBL/GenBank/DDBJ databases">
        <authorList>
            <consortium name="Lawrence Berkeley National Laboratory"/>
            <person name="Steindorff A."/>
            <person name="Hensen N."/>
            <person name="Bonometti L."/>
            <person name="Westerberg I."/>
            <person name="Brannstrom I.O."/>
            <person name="Guillou S."/>
            <person name="Cros-Aarteil S."/>
            <person name="Calhoun S."/>
            <person name="Haridas S."/>
            <person name="Kuo A."/>
            <person name="Mondo S."/>
            <person name="Pangilinan J."/>
            <person name="Riley R."/>
            <person name="Labutti K."/>
            <person name="Andreopoulos B."/>
            <person name="Lipzen A."/>
            <person name="Chen C."/>
            <person name="Yanf M."/>
            <person name="Daum C."/>
            <person name="Ng V."/>
            <person name="Clum A."/>
            <person name="Ohm R."/>
            <person name="Martin F."/>
            <person name="Silar P."/>
            <person name="Natvig D."/>
            <person name="Lalanne C."/>
            <person name="Gautier V."/>
            <person name="Ament-Velasquez S.L."/>
            <person name="Kruys A."/>
            <person name="Hutchinson M.I."/>
            <person name="Powell A.J."/>
            <person name="Barry K."/>
            <person name="Miller A.N."/>
            <person name="Grigoriev I.V."/>
            <person name="Debuchy R."/>
            <person name="Gladieux P."/>
            <person name="Thoren M.H."/>
            <person name="Johannesson H."/>
        </authorList>
    </citation>
    <scope>NUCLEOTIDE SEQUENCE</scope>
    <source>
        <strain evidence="7">CBS 359.72</strain>
    </source>
</reference>
<sequence length="541" mass="58560">MATSSSTPAAIPKWQAIGQAKREEISALLPPEWRIDPIPAPEELRDATSYAEQFLTAEEKEITGTLSAAALLDKMAKGQLTAVQVTKAFCHRATIAHQLTNCLSEVVFNQAIADAEALDAAYERDGKVVGPLHGLPVSLKDQFRVQGTDTSLGYVGWLGKKETADSESWVVQQLRRLGAIIFAKTNVPPGLMTIETNNNIIGYTLNAANRLLSSGGSSGGEGALIAAGGSILGLGSDVAASIRLPSALNGIVGLRPSHGRVPYLGVANSMIGHETIESVIGPMGRCVADLRLLLQAILGAEPWRADPKVLRLPWRECEEREAREKLASKKLTLGVLRNDGLVTPHPPVKRVVDEAVRKLEARGYEVIEWAPPAHSEGFGIAWSAFFADGGKDIHSQLSLSGEPAVPDLAMNFGDKPGHLRPNETVNELWDTQRRRYEYQARYLQYWESTAAQTSTGEPVDAILVPVAPTVGYERGRGLYPGYTTVYNVLDYSAAVVRAGRADAARDLPYDKFEPQGDLDATIQAHCMHFPIGNCLLQSLRC</sequence>
<reference evidence="7" key="1">
    <citation type="journal article" date="2023" name="Mol. Phylogenet. Evol.">
        <title>Genome-scale phylogeny and comparative genomics of the fungal order Sordariales.</title>
        <authorList>
            <person name="Hensen N."/>
            <person name="Bonometti L."/>
            <person name="Westerberg I."/>
            <person name="Brannstrom I.O."/>
            <person name="Guillou S."/>
            <person name="Cros-Aarteil S."/>
            <person name="Calhoun S."/>
            <person name="Haridas S."/>
            <person name="Kuo A."/>
            <person name="Mondo S."/>
            <person name="Pangilinan J."/>
            <person name="Riley R."/>
            <person name="LaButti K."/>
            <person name="Andreopoulos B."/>
            <person name="Lipzen A."/>
            <person name="Chen C."/>
            <person name="Yan M."/>
            <person name="Daum C."/>
            <person name="Ng V."/>
            <person name="Clum A."/>
            <person name="Steindorff A."/>
            <person name="Ohm R.A."/>
            <person name="Martin F."/>
            <person name="Silar P."/>
            <person name="Natvig D.O."/>
            <person name="Lalanne C."/>
            <person name="Gautier V."/>
            <person name="Ament-Velasquez S.L."/>
            <person name="Kruys A."/>
            <person name="Hutchinson M.I."/>
            <person name="Powell A.J."/>
            <person name="Barry K."/>
            <person name="Miller A.N."/>
            <person name="Grigoriev I.V."/>
            <person name="Debuchy R."/>
            <person name="Gladieux P."/>
            <person name="Hiltunen Thoren M."/>
            <person name="Johannesson H."/>
        </authorList>
    </citation>
    <scope>NUCLEOTIDE SEQUENCE</scope>
    <source>
        <strain evidence="7">CBS 359.72</strain>
    </source>
</reference>
<protein>
    <recommendedName>
        <fullName evidence="3">amidase</fullName>
        <ecNumber evidence="3">3.5.1.4</ecNumber>
    </recommendedName>
</protein>
<dbReference type="PANTHER" id="PTHR46072">
    <property type="entry name" value="AMIDASE-RELATED-RELATED"/>
    <property type="match status" value="1"/>
</dbReference>
<dbReference type="AlphaFoldDB" id="A0AAN7CMH1"/>
<dbReference type="InterPro" id="IPR023631">
    <property type="entry name" value="Amidase_dom"/>
</dbReference>
<dbReference type="PROSITE" id="PS00571">
    <property type="entry name" value="AMIDASES"/>
    <property type="match status" value="1"/>
</dbReference>
<comment type="catalytic activity">
    <reaction evidence="1">
        <text>a monocarboxylic acid amide + H2O = a monocarboxylate + NH4(+)</text>
        <dbReference type="Rhea" id="RHEA:12020"/>
        <dbReference type="ChEBI" id="CHEBI:15377"/>
        <dbReference type="ChEBI" id="CHEBI:28938"/>
        <dbReference type="ChEBI" id="CHEBI:35757"/>
        <dbReference type="ChEBI" id="CHEBI:83628"/>
        <dbReference type="EC" id="3.5.1.4"/>
    </reaction>
</comment>
<evidence type="ECO:0000256" key="1">
    <source>
        <dbReference type="ARBA" id="ARBA00001311"/>
    </source>
</evidence>
<evidence type="ECO:0000256" key="4">
    <source>
        <dbReference type="ARBA" id="ARBA00022801"/>
    </source>
</evidence>
<dbReference type="Pfam" id="PF01425">
    <property type="entry name" value="Amidase"/>
    <property type="match status" value="1"/>
</dbReference>
<proteinExistence type="inferred from homology"/>
<dbReference type="InterPro" id="IPR020556">
    <property type="entry name" value="Amidase_CS"/>
</dbReference>
<feature type="domain" description="Amidase" evidence="6">
    <location>
        <begin position="85"/>
        <end position="510"/>
    </location>
</feature>
<feature type="active site" description="Charge relay system" evidence="5">
    <location>
        <position position="140"/>
    </location>
</feature>
<organism evidence="7 8">
    <name type="scientific">Corynascus novoguineensis</name>
    <dbReference type="NCBI Taxonomy" id="1126955"/>
    <lineage>
        <taxon>Eukaryota</taxon>
        <taxon>Fungi</taxon>
        <taxon>Dikarya</taxon>
        <taxon>Ascomycota</taxon>
        <taxon>Pezizomycotina</taxon>
        <taxon>Sordariomycetes</taxon>
        <taxon>Sordariomycetidae</taxon>
        <taxon>Sordariales</taxon>
        <taxon>Chaetomiaceae</taxon>
        <taxon>Corynascus</taxon>
    </lineage>
</organism>
<keyword evidence="8" id="KW-1185">Reference proteome</keyword>
<feature type="active site" description="Acyl-ester intermediate" evidence="5">
    <location>
        <position position="241"/>
    </location>
</feature>
<dbReference type="GO" id="GO:0004040">
    <property type="term" value="F:amidase activity"/>
    <property type="evidence" value="ECO:0007669"/>
    <property type="project" value="UniProtKB-EC"/>
</dbReference>
<dbReference type="InterPro" id="IPR036928">
    <property type="entry name" value="AS_sf"/>
</dbReference>
<dbReference type="Gene3D" id="3.90.1300.10">
    <property type="entry name" value="Amidase signature (AS) domain"/>
    <property type="match status" value="1"/>
</dbReference>
<evidence type="ECO:0000256" key="2">
    <source>
        <dbReference type="ARBA" id="ARBA00009199"/>
    </source>
</evidence>
<keyword evidence="4" id="KW-0378">Hydrolase</keyword>
<evidence type="ECO:0000256" key="5">
    <source>
        <dbReference type="PIRSR" id="PIRSR001221-1"/>
    </source>
</evidence>
<dbReference type="Proteomes" id="UP001303647">
    <property type="component" value="Unassembled WGS sequence"/>
</dbReference>
<gene>
    <name evidence="7" type="ORF">C7999DRAFT_17382</name>
</gene>
<accession>A0AAN7CMH1</accession>
<dbReference type="PANTHER" id="PTHR46072:SF2">
    <property type="entry name" value="AMIDASE (EUROFUNG)"/>
    <property type="match status" value="1"/>
</dbReference>